<evidence type="ECO:0000313" key="7">
    <source>
        <dbReference type="Proteomes" id="UP000008461"/>
    </source>
</evidence>
<evidence type="ECO:0000256" key="1">
    <source>
        <dbReference type="ARBA" id="ARBA00001561"/>
    </source>
</evidence>
<feature type="region of interest" description="Disordered" evidence="4">
    <location>
        <begin position="147"/>
        <end position="166"/>
    </location>
</feature>
<name>F4L698_HALH1</name>
<comment type="catalytic activity">
    <reaction evidence="1">
        <text>Hydrolyzes the link between N-acetylmuramoyl residues and L-amino acid residues in certain cell-wall glycopeptides.</text>
        <dbReference type="EC" id="3.5.1.28"/>
    </reaction>
</comment>
<sequence length="411" mass="46839">MPFFLLILFSYLLTPAAKPFVAPDYLSVVPQAGDGILSILRRYELDKYRCNLDKFCELNKVTLKNNLIKGKKYFLPIQLRTYDGRMIRSSLGIKDYNVALNIQVYNEVMVAKGLKAKSFKSDKVIWLPHHTLNCPEIANKATLESNKAGKPPISENERVDPDFQQTSNPGKRKFPIFGDTYAYTPLLSSRLSGKVYYIDAGHGGIDPGAIGRYAGHDLCEDEYAYDVSLRLCRKLIEHGATTYMITRDPNDGIRGGTILKCDKDEEVWGGQRIKAGHSARLHQRSNIINQLYEQNRKAGIKQQITISIHVDSRQNKQVDLFLYYQSSSELSKKLAQSLHQSIRNKYQIYRKNGRYSGSVTTRDLHMLRECKPIGIYLELGNIRHALDQQRIVLESNREALAKWLFEGLSGQ</sequence>
<dbReference type="SMART" id="SM00646">
    <property type="entry name" value="Ami_3"/>
    <property type="match status" value="1"/>
</dbReference>
<dbReference type="GO" id="GO:0030288">
    <property type="term" value="C:outer membrane-bounded periplasmic space"/>
    <property type="evidence" value="ECO:0007669"/>
    <property type="project" value="TreeGrafter"/>
</dbReference>
<proteinExistence type="predicted"/>
<feature type="domain" description="MurNAc-LAA" evidence="5">
    <location>
        <begin position="302"/>
        <end position="409"/>
    </location>
</feature>
<protein>
    <recommendedName>
        <fullName evidence="2">N-acetylmuramoyl-L-alanine amidase</fullName>
        <ecNumber evidence="2">3.5.1.28</ecNumber>
    </recommendedName>
</protein>
<evidence type="ECO:0000256" key="4">
    <source>
        <dbReference type="SAM" id="MobiDB-lite"/>
    </source>
</evidence>
<dbReference type="RefSeq" id="WP_013768637.1">
    <property type="nucleotide sequence ID" value="NC_015510.1"/>
</dbReference>
<dbReference type="PANTHER" id="PTHR30404">
    <property type="entry name" value="N-ACETYLMURAMOYL-L-ALANINE AMIDASE"/>
    <property type="match status" value="1"/>
</dbReference>
<dbReference type="SUPFAM" id="SSF53187">
    <property type="entry name" value="Zn-dependent exopeptidases"/>
    <property type="match status" value="1"/>
</dbReference>
<evidence type="ECO:0000313" key="6">
    <source>
        <dbReference type="EMBL" id="AEE54116.1"/>
    </source>
</evidence>
<accession>F4L698</accession>
<organism evidence="6 7">
    <name type="scientific">Haliscomenobacter hydrossis (strain ATCC 27775 / DSM 1100 / LMG 10767 / O)</name>
    <dbReference type="NCBI Taxonomy" id="760192"/>
    <lineage>
        <taxon>Bacteria</taxon>
        <taxon>Pseudomonadati</taxon>
        <taxon>Bacteroidota</taxon>
        <taxon>Saprospiria</taxon>
        <taxon>Saprospirales</taxon>
        <taxon>Haliscomenobacteraceae</taxon>
        <taxon>Haliscomenobacter</taxon>
    </lineage>
</organism>
<dbReference type="AlphaFoldDB" id="F4L698"/>
<dbReference type="STRING" id="760192.Halhy_6297"/>
<keyword evidence="3 6" id="KW-0378">Hydrolase</keyword>
<dbReference type="HOGENOM" id="CLU_060525_0_0_10"/>
<evidence type="ECO:0000259" key="5">
    <source>
        <dbReference type="SMART" id="SM00646"/>
    </source>
</evidence>
<evidence type="ECO:0000256" key="3">
    <source>
        <dbReference type="ARBA" id="ARBA00022801"/>
    </source>
</evidence>
<dbReference type="CDD" id="cd02696">
    <property type="entry name" value="MurNAc-LAA"/>
    <property type="match status" value="1"/>
</dbReference>
<evidence type="ECO:0000256" key="2">
    <source>
        <dbReference type="ARBA" id="ARBA00011901"/>
    </source>
</evidence>
<dbReference type="InterPro" id="IPR002508">
    <property type="entry name" value="MurNAc-LAA_cat"/>
</dbReference>
<dbReference type="eggNOG" id="COG0860">
    <property type="taxonomic scope" value="Bacteria"/>
</dbReference>
<dbReference type="KEGG" id="hhy:Halhy_6297"/>
<dbReference type="GO" id="GO:0009253">
    <property type="term" value="P:peptidoglycan catabolic process"/>
    <property type="evidence" value="ECO:0007669"/>
    <property type="project" value="InterPro"/>
</dbReference>
<dbReference type="InterPro" id="IPR050695">
    <property type="entry name" value="N-acetylmuramoyl_amidase_3"/>
</dbReference>
<dbReference type="PANTHER" id="PTHR30404:SF0">
    <property type="entry name" value="N-ACETYLMURAMOYL-L-ALANINE AMIDASE AMIC"/>
    <property type="match status" value="1"/>
</dbReference>
<dbReference type="EC" id="3.5.1.28" evidence="2"/>
<dbReference type="Pfam" id="PF01520">
    <property type="entry name" value="Amidase_3"/>
    <property type="match status" value="1"/>
</dbReference>
<dbReference type="Gene3D" id="3.40.630.40">
    <property type="entry name" value="Zn-dependent exopeptidases"/>
    <property type="match status" value="1"/>
</dbReference>
<reference evidence="6 7" key="1">
    <citation type="journal article" date="2011" name="Stand. Genomic Sci.">
        <title>Complete genome sequence of Haliscomenobacter hydrossis type strain (O).</title>
        <authorList>
            <consortium name="US DOE Joint Genome Institute (JGI-PGF)"/>
            <person name="Daligault H."/>
            <person name="Lapidus A."/>
            <person name="Zeytun A."/>
            <person name="Nolan M."/>
            <person name="Lucas S."/>
            <person name="Del Rio T.G."/>
            <person name="Tice H."/>
            <person name="Cheng J.F."/>
            <person name="Tapia R."/>
            <person name="Han C."/>
            <person name="Goodwin L."/>
            <person name="Pitluck S."/>
            <person name="Liolios K."/>
            <person name="Pagani I."/>
            <person name="Ivanova N."/>
            <person name="Huntemann M."/>
            <person name="Mavromatis K."/>
            <person name="Mikhailova N."/>
            <person name="Pati A."/>
            <person name="Chen A."/>
            <person name="Palaniappan K."/>
            <person name="Land M."/>
            <person name="Hauser L."/>
            <person name="Brambilla E.M."/>
            <person name="Rohde M."/>
            <person name="Verbarg S."/>
            <person name="Goker M."/>
            <person name="Bristow J."/>
            <person name="Eisen J.A."/>
            <person name="Markowitz V."/>
            <person name="Hugenholtz P."/>
            <person name="Kyrpides N.C."/>
            <person name="Klenk H.P."/>
            <person name="Woyke T."/>
        </authorList>
    </citation>
    <scope>NUCLEOTIDE SEQUENCE [LARGE SCALE GENOMIC DNA]</scope>
    <source>
        <strain evidence="7">ATCC 27775 / DSM 1100 / LMG 10767 / O</strain>
    </source>
</reference>
<gene>
    <name evidence="6" type="ordered locus">Halhy_6297</name>
</gene>
<dbReference type="EMBL" id="CP002691">
    <property type="protein sequence ID" value="AEE54116.1"/>
    <property type="molecule type" value="Genomic_DNA"/>
</dbReference>
<dbReference type="OrthoDB" id="936124at2"/>
<dbReference type="GO" id="GO:0008745">
    <property type="term" value="F:N-acetylmuramoyl-L-alanine amidase activity"/>
    <property type="evidence" value="ECO:0007669"/>
    <property type="project" value="UniProtKB-EC"/>
</dbReference>
<dbReference type="Proteomes" id="UP000008461">
    <property type="component" value="Chromosome"/>
</dbReference>
<reference key="2">
    <citation type="submission" date="2011-04" db="EMBL/GenBank/DDBJ databases">
        <title>Complete sequence of chromosome of Haliscomenobacter hydrossis DSM 1100.</title>
        <authorList>
            <consortium name="US DOE Joint Genome Institute (JGI-PGF)"/>
            <person name="Lucas S."/>
            <person name="Han J."/>
            <person name="Lapidus A."/>
            <person name="Bruce D."/>
            <person name="Goodwin L."/>
            <person name="Pitluck S."/>
            <person name="Peters L."/>
            <person name="Kyrpides N."/>
            <person name="Mavromatis K."/>
            <person name="Ivanova N."/>
            <person name="Ovchinnikova G."/>
            <person name="Pagani I."/>
            <person name="Daligault H."/>
            <person name="Detter J.C."/>
            <person name="Han C."/>
            <person name="Land M."/>
            <person name="Hauser L."/>
            <person name="Markowitz V."/>
            <person name="Cheng J.-F."/>
            <person name="Hugenholtz P."/>
            <person name="Woyke T."/>
            <person name="Wu D."/>
            <person name="Verbarg S."/>
            <person name="Frueling A."/>
            <person name="Brambilla E."/>
            <person name="Klenk H.-P."/>
            <person name="Eisen J.A."/>
        </authorList>
    </citation>
    <scope>NUCLEOTIDE SEQUENCE</scope>
    <source>
        <strain>DSM 1100</strain>
    </source>
</reference>
<keyword evidence="7" id="KW-1185">Reference proteome</keyword>